<feature type="region of interest" description="Disordered" evidence="1">
    <location>
        <begin position="1"/>
        <end position="45"/>
    </location>
</feature>
<evidence type="ECO:0000313" key="3">
    <source>
        <dbReference type="Proteomes" id="UP001595967"/>
    </source>
</evidence>
<comment type="caution">
    <text evidence="2">The sequence shown here is derived from an EMBL/GenBank/DDBJ whole genome shotgun (WGS) entry which is preliminary data.</text>
</comment>
<name>A0ABV9H0A4_9BURK</name>
<proteinExistence type="predicted"/>
<accession>A0ABV9H0A4</accession>
<evidence type="ECO:0000313" key="2">
    <source>
        <dbReference type="EMBL" id="MFC4622621.1"/>
    </source>
</evidence>
<gene>
    <name evidence="2" type="ORF">ACFO3A_10390</name>
</gene>
<dbReference type="EMBL" id="JBHSEW010000008">
    <property type="protein sequence ID" value="MFC4622621.1"/>
    <property type="molecule type" value="Genomic_DNA"/>
</dbReference>
<sequence>MAIGAASGFPCHTRAGRATTNNVPIDAPSMKGDSGSGGAGAERTPAEKQALTLGVGVQGYFGQKEGVTGTLQAGYKF</sequence>
<organism evidence="2 3">
    <name type="scientific">Comamonas nitrativorans</name>
    <dbReference type="NCBI Taxonomy" id="108437"/>
    <lineage>
        <taxon>Bacteria</taxon>
        <taxon>Pseudomonadati</taxon>
        <taxon>Pseudomonadota</taxon>
        <taxon>Betaproteobacteria</taxon>
        <taxon>Burkholderiales</taxon>
        <taxon>Comamonadaceae</taxon>
        <taxon>Comamonas</taxon>
    </lineage>
</organism>
<dbReference type="RefSeq" id="WP_377726133.1">
    <property type="nucleotide sequence ID" value="NZ_JBHSEW010000008.1"/>
</dbReference>
<reference evidence="3" key="1">
    <citation type="journal article" date="2019" name="Int. J. Syst. Evol. Microbiol.">
        <title>The Global Catalogue of Microorganisms (GCM) 10K type strain sequencing project: providing services to taxonomists for standard genome sequencing and annotation.</title>
        <authorList>
            <consortium name="The Broad Institute Genomics Platform"/>
            <consortium name="The Broad Institute Genome Sequencing Center for Infectious Disease"/>
            <person name="Wu L."/>
            <person name="Ma J."/>
        </authorList>
    </citation>
    <scope>NUCLEOTIDE SEQUENCE [LARGE SCALE GENOMIC DNA]</scope>
    <source>
        <strain evidence="3">JCM 11650</strain>
    </source>
</reference>
<evidence type="ECO:0000256" key="1">
    <source>
        <dbReference type="SAM" id="MobiDB-lite"/>
    </source>
</evidence>
<dbReference type="Proteomes" id="UP001595967">
    <property type="component" value="Unassembled WGS sequence"/>
</dbReference>
<keyword evidence="3" id="KW-1185">Reference proteome</keyword>
<protein>
    <submittedName>
        <fullName evidence="2">Uncharacterized protein</fullName>
    </submittedName>
</protein>